<dbReference type="EMBL" id="BONQ01000164">
    <property type="protein sequence ID" value="GIG51873.1"/>
    <property type="molecule type" value="Genomic_DNA"/>
</dbReference>
<dbReference type="RefSeq" id="WP_203853476.1">
    <property type="nucleotide sequence ID" value="NZ_BAAAVW010000010.1"/>
</dbReference>
<keyword evidence="2" id="KW-1185">Reference proteome</keyword>
<evidence type="ECO:0000313" key="1">
    <source>
        <dbReference type="EMBL" id="GIG51873.1"/>
    </source>
</evidence>
<accession>A0A919Q0C0</accession>
<name>A0A919Q0C0_9ACTN</name>
<dbReference type="AlphaFoldDB" id="A0A919Q0C0"/>
<reference evidence="1" key="1">
    <citation type="submission" date="2021-01" db="EMBL/GenBank/DDBJ databases">
        <title>Whole genome shotgun sequence of Dactylosporangium siamense NBRC 106093.</title>
        <authorList>
            <person name="Komaki H."/>
            <person name="Tamura T."/>
        </authorList>
    </citation>
    <scope>NUCLEOTIDE SEQUENCE</scope>
    <source>
        <strain evidence="1">NBRC 106093</strain>
    </source>
</reference>
<proteinExistence type="predicted"/>
<organism evidence="1 2">
    <name type="scientific">Dactylosporangium siamense</name>
    <dbReference type="NCBI Taxonomy" id="685454"/>
    <lineage>
        <taxon>Bacteria</taxon>
        <taxon>Bacillati</taxon>
        <taxon>Actinomycetota</taxon>
        <taxon>Actinomycetes</taxon>
        <taxon>Micromonosporales</taxon>
        <taxon>Micromonosporaceae</taxon>
        <taxon>Dactylosporangium</taxon>
    </lineage>
</organism>
<sequence length="126" mass="14427">MRRTASQVGLREDQWTTAKHEVRDAILGAAYDRRMTSYGEVAAQVRVIRVDPTSPLMNELLGGVFEDEYDAGGPALTAIVTSQYSDREPAQSFYNEARTLGYRFTEPHVFWTEQVQRVFSEHGRRR</sequence>
<comment type="caution">
    <text evidence="1">The sequence shown here is derived from an EMBL/GenBank/DDBJ whole genome shotgun (WGS) entry which is preliminary data.</text>
</comment>
<dbReference type="Proteomes" id="UP000660611">
    <property type="component" value="Unassembled WGS sequence"/>
</dbReference>
<protein>
    <submittedName>
        <fullName evidence="1">Uncharacterized protein</fullName>
    </submittedName>
</protein>
<evidence type="ECO:0000313" key="2">
    <source>
        <dbReference type="Proteomes" id="UP000660611"/>
    </source>
</evidence>
<gene>
    <name evidence="1" type="ORF">Dsi01nite_099140</name>
</gene>